<feature type="compositionally biased region" description="Basic and acidic residues" evidence="2">
    <location>
        <begin position="117"/>
        <end position="134"/>
    </location>
</feature>
<dbReference type="GO" id="GO:0008270">
    <property type="term" value="F:zinc ion binding"/>
    <property type="evidence" value="ECO:0007669"/>
    <property type="project" value="UniProtKB-KW"/>
</dbReference>
<dbReference type="STRING" id="467210.HMPREF1866_00454"/>
<keyword evidence="1" id="KW-0862">Zinc</keyword>
<keyword evidence="1" id="KW-0863">Zinc-finger</keyword>
<organism evidence="4 5">
    <name type="scientific">Lachnoanaerobaculum saburreum</name>
    <dbReference type="NCBI Taxonomy" id="467210"/>
    <lineage>
        <taxon>Bacteria</taxon>
        <taxon>Bacillati</taxon>
        <taxon>Bacillota</taxon>
        <taxon>Clostridia</taxon>
        <taxon>Lachnospirales</taxon>
        <taxon>Lachnospiraceae</taxon>
        <taxon>Lachnoanaerobaculum</taxon>
    </lineage>
</organism>
<sequence>MRTFDEQAIVSIAPNANAVSNGRKLSSGNSFVKRMKSTDDSLYFGECKGSGKSNYNVSIDFEKEGEPVFRCSCPSRQFPCKHAIGLMFEMKEGKNFETAEIPQDILDKREKIEAREKKKAEKEIEKEQNPDKPKKTSAASKAAKTKKIKKQLEGLDLLKDVMGQITGSGVAACADKAFDKKYDELAKQLGDYYLPGVQIIFKRFLKSLRTIKNEAFIKEIMNDYPKSYIDELRNDYPNDYVEEYLLSLAVKELTKLRYIEKRARDYLNKKLESDSTDPDDNILYEALGGVWKLEELGEIGLKKDNVSIVELSFMSEYDDVKAEYIDKGYWIDLDTGDINYTANYCPLKAKKYIQRDDSFFGKKFIEKLYFYPANEGENRRIRYESSRDEDLDIDDIRKIRSFAKKSISEFLKPAKNILKATLSDNAYGVLFEFAKIGTNGSDVVAEDKEGKQVLLRAMTKDKTAMDATFGLPSKDYLKNQVLFGLAHYDSMLKQICVEPRSIITENEILRLAY</sequence>
<keyword evidence="1" id="KW-0479">Metal-binding</keyword>
<evidence type="ECO:0000256" key="2">
    <source>
        <dbReference type="SAM" id="MobiDB-lite"/>
    </source>
</evidence>
<dbReference type="RefSeq" id="WP_060930414.1">
    <property type="nucleotide sequence ID" value="NZ_KQ959775.1"/>
</dbReference>
<reference evidence="5" key="1">
    <citation type="submission" date="2016-01" db="EMBL/GenBank/DDBJ databases">
        <authorList>
            <person name="Mitreva M."/>
            <person name="Pepin K.H."/>
            <person name="Mihindukulasuriya K.A."/>
            <person name="Fulton R."/>
            <person name="Fronick C."/>
            <person name="O'Laughlin M."/>
            <person name="Miner T."/>
            <person name="Herter B."/>
            <person name="Rosa B.A."/>
            <person name="Cordes M."/>
            <person name="Tomlinson C."/>
            <person name="Wollam A."/>
            <person name="Palsikar V.B."/>
            <person name="Mardis E.R."/>
            <person name="Wilson R.K."/>
        </authorList>
    </citation>
    <scope>NUCLEOTIDE SEQUENCE [LARGE SCALE GENOMIC DNA]</scope>
    <source>
        <strain evidence="5">DNF00896</strain>
    </source>
</reference>
<protein>
    <submittedName>
        <fullName evidence="4">SWIM zinc finger domain protein</fullName>
    </submittedName>
</protein>
<evidence type="ECO:0000313" key="5">
    <source>
        <dbReference type="Proteomes" id="UP000070394"/>
    </source>
</evidence>
<keyword evidence="5" id="KW-1185">Reference proteome</keyword>
<feature type="region of interest" description="Disordered" evidence="2">
    <location>
        <begin position="117"/>
        <end position="145"/>
    </location>
</feature>
<gene>
    <name evidence="4" type="ORF">HMPREF1866_00454</name>
</gene>
<dbReference type="EMBL" id="LSDA01000011">
    <property type="protein sequence ID" value="KXB60673.1"/>
    <property type="molecule type" value="Genomic_DNA"/>
</dbReference>
<dbReference type="OrthoDB" id="9816340at2"/>
<dbReference type="InterPro" id="IPR007527">
    <property type="entry name" value="Znf_SWIM"/>
</dbReference>
<proteinExistence type="predicted"/>
<comment type="caution">
    <text evidence="4">The sequence shown here is derived from an EMBL/GenBank/DDBJ whole genome shotgun (WGS) entry which is preliminary data.</text>
</comment>
<accession>A0A133ZZ06</accession>
<dbReference type="Proteomes" id="UP000070394">
    <property type="component" value="Unassembled WGS sequence"/>
</dbReference>
<dbReference type="PATRIC" id="fig|467210.3.peg.449"/>
<dbReference type="PROSITE" id="PS50966">
    <property type="entry name" value="ZF_SWIM"/>
    <property type="match status" value="1"/>
</dbReference>
<feature type="domain" description="SWIM-type" evidence="3">
    <location>
        <begin position="55"/>
        <end position="91"/>
    </location>
</feature>
<evidence type="ECO:0000256" key="1">
    <source>
        <dbReference type="PROSITE-ProRule" id="PRU00325"/>
    </source>
</evidence>
<dbReference type="Pfam" id="PF04434">
    <property type="entry name" value="SWIM"/>
    <property type="match status" value="1"/>
</dbReference>
<evidence type="ECO:0000313" key="4">
    <source>
        <dbReference type="EMBL" id="KXB60673.1"/>
    </source>
</evidence>
<evidence type="ECO:0000259" key="3">
    <source>
        <dbReference type="PROSITE" id="PS50966"/>
    </source>
</evidence>
<dbReference type="AlphaFoldDB" id="A0A133ZZ06"/>
<name>A0A133ZZ06_9FIRM</name>